<dbReference type="InterPro" id="IPR026896">
    <property type="entry name" value="CSTF_C"/>
</dbReference>
<evidence type="ECO:0008006" key="9">
    <source>
        <dbReference type="Google" id="ProtNLM"/>
    </source>
</evidence>
<dbReference type="Pfam" id="PF14327">
    <property type="entry name" value="CSTF2_hinge"/>
    <property type="match status" value="1"/>
</dbReference>
<proteinExistence type="predicted"/>
<comment type="subcellular location">
    <subcellularLocation>
        <location evidence="1">Nucleus</location>
    </subcellularLocation>
</comment>
<accession>A0A8S1GXF0</accession>
<keyword evidence="2" id="KW-0694">RNA-binding</keyword>
<dbReference type="GO" id="GO:0003729">
    <property type="term" value="F:mRNA binding"/>
    <property type="evidence" value="ECO:0007669"/>
    <property type="project" value="TreeGrafter"/>
</dbReference>
<keyword evidence="8" id="KW-1185">Reference proteome</keyword>
<feature type="compositionally biased region" description="Low complexity" evidence="4">
    <location>
        <begin position="61"/>
        <end position="70"/>
    </location>
</feature>
<dbReference type="InterPro" id="IPR025742">
    <property type="entry name" value="CSTF2_hinge"/>
</dbReference>
<dbReference type="InterPro" id="IPR038192">
    <property type="entry name" value="CSTF_C_sf"/>
</dbReference>
<sequence>MKEIVRTNPNEIKNMLTANPQLAYALLQAQVVMRIVDPQTAIAMLHRETPTQTTPFHLQGPAQPSLKPQQQQPPPNFGMPPPHAATSSAMPPMQPPFGRPPPNFPPSQPEISPEEQQNADLLLQVMQLKEEEIALLPPGDREKVIELRNQLKRSVR</sequence>
<feature type="region of interest" description="Disordered" evidence="4">
    <location>
        <begin position="51"/>
        <end position="120"/>
    </location>
</feature>
<name>A0A8S1GXF0_9PELO</name>
<feature type="compositionally biased region" description="Pro residues" evidence="4">
    <location>
        <begin position="71"/>
        <end position="83"/>
    </location>
</feature>
<comment type="caution">
    <text evidence="7">The sequence shown here is derived from an EMBL/GenBank/DDBJ whole genome shotgun (WGS) entry which is preliminary data.</text>
</comment>
<protein>
    <recommendedName>
        <fullName evidence="9">Cleavage stimulation factor subunit 2 hinge domain-containing protein</fullName>
    </recommendedName>
</protein>
<dbReference type="GO" id="GO:0031124">
    <property type="term" value="P:mRNA 3'-end processing"/>
    <property type="evidence" value="ECO:0007669"/>
    <property type="project" value="InterPro"/>
</dbReference>
<feature type="domain" description="Cleavage stimulation factor subunit 2 hinge" evidence="6">
    <location>
        <begin position="1"/>
        <end position="44"/>
    </location>
</feature>
<dbReference type="Gene3D" id="1.10.20.70">
    <property type="entry name" value="Transcription termination and cleavage factor, C-terminal domain"/>
    <property type="match status" value="1"/>
</dbReference>
<evidence type="ECO:0000256" key="1">
    <source>
        <dbReference type="ARBA" id="ARBA00004123"/>
    </source>
</evidence>
<evidence type="ECO:0000259" key="6">
    <source>
        <dbReference type="Pfam" id="PF14327"/>
    </source>
</evidence>
<dbReference type="AlphaFoldDB" id="A0A8S1GXF0"/>
<dbReference type="FunFam" id="1.10.20.70:FF:000001">
    <property type="entry name" value="Cleavage stimulation factor subunit 2"/>
    <property type="match status" value="1"/>
</dbReference>
<feature type="domain" description="Transcription termination and cleavage factor C-terminal" evidence="5">
    <location>
        <begin position="115"/>
        <end position="154"/>
    </location>
</feature>
<evidence type="ECO:0000259" key="5">
    <source>
        <dbReference type="Pfam" id="PF14304"/>
    </source>
</evidence>
<feature type="compositionally biased region" description="Pro residues" evidence="4">
    <location>
        <begin position="92"/>
        <end position="108"/>
    </location>
</feature>
<reference evidence="7" key="1">
    <citation type="submission" date="2020-10" db="EMBL/GenBank/DDBJ databases">
        <authorList>
            <person name="Kikuchi T."/>
        </authorList>
    </citation>
    <scope>NUCLEOTIDE SEQUENCE</scope>
    <source>
        <strain evidence="7">NKZ352</strain>
    </source>
</reference>
<gene>
    <name evidence="7" type="ORF">CAUJ_LOCUS1809</name>
</gene>
<dbReference type="GO" id="GO:0005847">
    <property type="term" value="C:mRNA cleavage and polyadenylation specificity factor complex"/>
    <property type="evidence" value="ECO:0007669"/>
    <property type="project" value="TreeGrafter"/>
</dbReference>
<dbReference type="Pfam" id="PF14304">
    <property type="entry name" value="CSTF_C"/>
    <property type="match status" value="1"/>
</dbReference>
<organism evidence="7 8">
    <name type="scientific">Caenorhabditis auriculariae</name>
    <dbReference type="NCBI Taxonomy" id="2777116"/>
    <lineage>
        <taxon>Eukaryota</taxon>
        <taxon>Metazoa</taxon>
        <taxon>Ecdysozoa</taxon>
        <taxon>Nematoda</taxon>
        <taxon>Chromadorea</taxon>
        <taxon>Rhabditida</taxon>
        <taxon>Rhabditina</taxon>
        <taxon>Rhabditomorpha</taxon>
        <taxon>Rhabditoidea</taxon>
        <taxon>Rhabditidae</taxon>
        <taxon>Peloderinae</taxon>
        <taxon>Caenorhabditis</taxon>
    </lineage>
</organism>
<dbReference type="Proteomes" id="UP000835052">
    <property type="component" value="Unassembled WGS sequence"/>
</dbReference>
<evidence type="ECO:0000313" key="7">
    <source>
        <dbReference type="EMBL" id="CAD6185890.1"/>
    </source>
</evidence>
<keyword evidence="3" id="KW-0539">Nucleus</keyword>
<dbReference type="EMBL" id="CAJGYM010000003">
    <property type="protein sequence ID" value="CAD6185890.1"/>
    <property type="molecule type" value="Genomic_DNA"/>
</dbReference>
<dbReference type="Gene3D" id="1.25.40.630">
    <property type="match status" value="1"/>
</dbReference>
<dbReference type="OrthoDB" id="272703at2759"/>
<dbReference type="PANTHER" id="PTHR45735">
    <property type="entry name" value="CLEAVAGE STIMULATION FACTOR SUBUNIT 2"/>
    <property type="match status" value="1"/>
</dbReference>
<evidence type="ECO:0000256" key="4">
    <source>
        <dbReference type="SAM" id="MobiDB-lite"/>
    </source>
</evidence>
<dbReference type="PANTHER" id="PTHR45735:SF2">
    <property type="entry name" value="CLEAVAGE STIMULATION FACTOR SUBUNIT 2"/>
    <property type="match status" value="1"/>
</dbReference>
<evidence type="ECO:0000256" key="3">
    <source>
        <dbReference type="ARBA" id="ARBA00023242"/>
    </source>
</evidence>
<evidence type="ECO:0000313" key="8">
    <source>
        <dbReference type="Proteomes" id="UP000835052"/>
    </source>
</evidence>
<evidence type="ECO:0000256" key="2">
    <source>
        <dbReference type="ARBA" id="ARBA00022884"/>
    </source>
</evidence>